<accession>A0ABR1JA12</accession>
<evidence type="ECO:0000313" key="1">
    <source>
        <dbReference type="EMBL" id="KAK7454553.1"/>
    </source>
</evidence>
<organism evidence="1 2">
    <name type="scientific">Marasmiellus scandens</name>
    <dbReference type="NCBI Taxonomy" id="2682957"/>
    <lineage>
        <taxon>Eukaryota</taxon>
        <taxon>Fungi</taxon>
        <taxon>Dikarya</taxon>
        <taxon>Basidiomycota</taxon>
        <taxon>Agaricomycotina</taxon>
        <taxon>Agaricomycetes</taxon>
        <taxon>Agaricomycetidae</taxon>
        <taxon>Agaricales</taxon>
        <taxon>Marasmiineae</taxon>
        <taxon>Omphalotaceae</taxon>
        <taxon>Marasmiellus</taxon>
    </lineage>
</organism>
<name>A0ABR1JA12_9AGAR</name>
<reference evidence="1 2" key="1">
    <citation type="submission" date="2024-01" db="EMBL/GenBank/DDBJ databases">
        <title>A draft genome for the cacao thread blight pathogen Marasmiellus scandens.</title>
        <authorList>
            <person name="Baruah I.K."/>
            <person name="Leung J."/>
            <person name="Bukari Y."/>
            <person name="Amoako-Attah I."/>
            <person name="Meinhardt L.W."/>
            <person name="Bailey B.A."/>
            <person name="Cohen S.P."/>
        </authorList>
    </citation>
    <scope>NUCLEOTIDE SEQUENCE [LARGE SCALE GENOMIC DNA]</scope>
    <source>
        <strain evidence="1 2">GH-19</strain>
    </source>
</reference>
<protein>
    <submittedName>
        <fullName evidence="1">Uncharacterized protein</fullName>
    </submittedName>
</protein>
<dbReference type="Proteomes" id="UP001498398">
    <property type="component" value="Unassembled WGS sequence"/>
</dbReference>
<evidence type="ECO:0000313" key="2">
    <source>
        <dbReference type="Proteomes" id="UP001498398"/>
    </source>
</evidence>
<dbReference type="EMBL" id="JBANRG010000024">
    <property type="protein sequence ID" value="KAK7454553.1"/>
    <property type="molecule type" value="Genomic_DNA"/>
</dbReference>
<proteinExistence type="predicted"/>
<gene>
    <name evidence="1" type="ORF">VKT23_011306</name>
</gene>
<keyword evidence="2" id="KW-1185">Reference proteome</keyword>
<comment type="caution">
    <text evidence="1">The sequence shown here is derived from an EMBL/GenBank/DDBJ whole genome shotgun (WGS) entry which is preliminary data.</text>
</comment>
<sequence length="524" mass="59518">MRWISPPTRREITLLIFCLTIFTLAYNVDNSIRFLGFDASATQGAVLSRLGFGTAAILKDGRRPSGWRDALENTIYGTWEWKDGHVAAEEDGVGQPKGVGVHGAMWMSRKEMQATWSSDGPSANEGFRKWADDIPITRLVHHRPGHTVLEQAILFNGTVYLVTDTPEAFPNVNSIVYPRNEADNWMLISTQAAKEILGDHGGIIRGVSWMSADTNGHNNTLFELWSLHTQQNLRKVAWPHSPQRIFFPATPVFSDPDPDRNLVKEYWLRRVRSDTGFHPYTLKSAFPSLTVLFKDDWNDYRNMEVPFIMERLIVVDNEVSSEKLSLENLPHNWWEPIRSNMIKFLDSYQPLPSKHKRWGWKQKKTITYIHRQDARRADSRQGRLADDSHEALLHALENFAKDYSVNLNIVSALDGDAAEGNNWSERMRAVVKSDVVLGVHGPHLLDAAFMKPSPETAVLEFFSPGTASRDRESIINALGMKYHPWWTNRKPSLDEFAYAASPEPAETSVDVHPVLKELRAILGL</sequence>